<dbReference type="PANTHER" id="PTHR42902:SF2">
    <property type="entry name" value="MALATE SYNTHASE"/>
    <property type="match status" value="1"/>
</dbReference>
<evidence type="ECO:0000313" key="3">
    <source>
        <dbReference type="EMBL" id="KAJ1217046.1"/>
    </source>
</evidence>
<sequence length="80" mass="9341">MRKEVESFLEARLWDRIFVWTETKMNFPIGTIKATVLIESVLASFEMEEILYELKNHSAGLNCGLWDYSASFVNKFGKEM</sequence>
<dbReference type="SUPFAM" id="SSF51645">
    <property type="entry name" value="Malate synthase G"/>
    <property type="match status" value="1"/>
</dbReference>
<proteinExistence type="predicted"/>
<protein>
    <recommendedName>
        <fullName evidence="1">malate synthase</fullName>
        <ecNumber evidence="1">2.3.3.9</ecNumber>
    </recommendedName>
</protein>
<organism evidence="3 4">
    <name type="scientific">Pleurodeles waltl</name>
    <name type="common">Iberian ribbed newt</name>
    <dbReference type="NCBI Taxonomy" id="8319"/>
    <lineage>
        <taxon>Eukaryota</taxon>
        <taxon>Metazoa</taxon>
        <taxon>Chordata</taxon>
        <taxon>Craniata</taxon>
        <taxon>Vertebrata</taxon>
        <taxon>Euteleostomi</taxon>
        <taxon>Amphibia</taxon>
        <taxon>Batrachia</taxon>
        <taxon>Caudata</taxon>
        <taxon>Salamandroidea</taxon>
        <taxon>Salamandridae</taxon>
        <taxon>Pleurodelinae</taxon>
        <taxon>Pleurodeles</taxon>
    </lineage>
</organism>
<dbReference type="InterPro" id="IPR046363">
    <property type="entry name" value="MS_N_TIM-barrel_dom"/>
</dbReference>
<dbReference type="EMBL" id="JANPWB010000001">
    <property type="protein sequence ID" value="KAJ1217046.1"/>
    <property type="molecule type" value="Genomic_DNA"/>
</dbReference>
<comment type="caution">
    <text evidence="3">The sequence shown here is derived from an EMBL/GenBank/DDBJ whole genome shotgun (WGS) entry which is preliminary data.</text>
</comment>
<evidence type="ECO:0000313" key="4">
    <source>
        <dbReference type="Proteomes" id="UP001066276"/>
    </source>
</evidence>
<reference evidence="3" key="1">
    <citation type="journal article" date="2022" name="bioRxiv">
        <title>Sequencing and chromosome-scale assembly of the giantPleurodeles waltlgenome.</title>
        <authorList>
            <person name="Brown T."/>
            <person name="Elewa A."/>
            <person name="Iarovenko S."/>
            <person name="Subramanian E."/>
            <person name="Araus A.J."/>
            <person name="Petzold A."/>
            <person name="Susuki M."/>
            <person name="Suzuki K.-i.T."/>
            <person name="Hayashi T."/>
            <person name="Toyoda A."/>
            <person name="Oliveira C."/>
            <person name="Osipova E."/>
            <person name="Leigh N.D."/>
            <person name="Simon A."/>
            <person name="Yun M.H."/>
        </authorList>
    </citation>
    <scope>NUCLEOTIDE SEQUENCE</scope>
    <source>
        <strain evidence="3">20211129_DDA</strain>
        <tissue evidence="3">Liver</tissue>
    </source>
</reference>
<dbReference type="InterPro" id="IPR001465">
    <property type="entry name" value="Malate_synthase_TIM"/>
</dbReference>
<dbReference type="Gene3D" id="3.20.20.360">
    <property type="entry name" value="Malate synthase, domain 3"/>
    <property type="match status" value="1"/>
</dbReference>
<dbReference type="InterPro" id="IPR006252">
    <property type="entry name" value="Malate_synthA"/>
</dbReference>
<evidence type="ECO:0000256" key="1">
    <source>
        <dbReference type="ARBA" id="ARBA00012636"/>
    </source>
</evidence>
<name>A0AAV7WW36_PLEWA</name>
<dbReference type="EC" id="2.3.3.9" evidence="1"/>
<gene>
    <name evidence="3" type="ORF">NDU88_004642</name>
</gene>
<dbReference type="Pfam" id="PF01274">
    <property type="entry name" value="MS_TIM-barrel"/>
    <property type="match status" value="1"/>
</dbReference>
<dbReference type="InterPro" id="IPR011076">
    <property type="entry name" value="Malate_synth_sf"/>
</dbReference>
<dbReference type="GO" id="GO:0006097">
    <property type="term" value="P:glyoxylate cycle"/>
    <property type="evidence" value="ECO:0007669"/>
    <property type="project" value="InterPro"/>
</dbReference>
<dbReference type="GO" id="GO:0005737">
    <property type="term" value="C:cytoplasm"/>
    <property type="evidence" value="ECO:0007669"/>
    <property type="project" value="TreeGrafter"/>
</dbReference>
<dbReference type="Proteomes" id="UP001066276">
    <property type="component" value="Chromosome 1_1"/>
</dbReference>
<feature type="domain" description="Malate synthase TIM barrel" evidence="2">
    <location>
        <begin position="5"/>
        <end position="76"/>
    </location>
</feature>
<dbReference type="PANTHER" id="PTHR42902">
    <property type="entry name" value="MALATE SYNTHASE"/>
    <property type="match status" value="1"/>
</dbReference>
<dbReference type="AlphaFoldDB" id="A0AAV7WW36"/>
<evidence type="ECO:0000259" key="2">
    <source>
        <dbReference type="Pfam" id="PF01274"/>
    </source>
</evidence>
<dbReference type="GO" id="GO:0004474">
    <property type="term" value="F:malate synthase activity"/>
    <property type="evidence" value="ECO:0007669"/>
    <property type="project" value="UniProtKB-EC"/>
</dbReference>
<accession>A0AAV7WW36</accession>
<keyword evidence="4" id="KW-1185">Reference proteome</keyword>